<dbReference type="PANTHER" id="PTHR19854:SF1">
    <property type="entry name" value="GUANINE NUCLEOTIDE-BINDING PROTEIN SUBUNIT BETA-LIKE PROTEIN 1"/>
    <property type="match status" value="1"/>
</dbReference>
<reference evidence="6 7" key="1">
    <citation type="journal article" date="2020" name="ISME J.">
        <title>Uncovering the hidden diversity of litter-decomposition mechanisms in mushroom-forming fungi.</title>
        <authorList>
            <person name="Floudas D."/>
            <person name="Bentzer J."/>
            <person name="Ahren D."/>
            <person name="Johansson T."/>
            <person name="Persson P."/>
            <person name="Tunlid A."/>
        </authorList>
    </citation>
    <scope>NUCLEOTIDE SEQUENCE [LARGE SCALE GENOMIC DNA]</scope>
    <source>
        <strain evidence="6 7">CBS 101986</strain>
    </source>
</reference>
<sequence>MSTPPAPTPLHLLRSHSSAITALACSSDNERIYSADASGKVVITSTRSLRAIAAWNAHTDSILGVEEWNQFIVTHGRDNKLHMWQRIEELPLSARIGGSADLLSLPTPTLLCSMDVNALNFCRFSLLQGVDDSRALVAIPNLVDSSTADVWALPSKDRLHAAIGQEIQKPLFSADPGGRNTSGIVMSMHLYQSVSLNILMAYENGSVVLRQYTAKDKLVSIEGQGWQIIWSAKIHVESIMAMRVSRANAFAVTVSADHIVGRYNLTTESLPDSERAVAFRTKHAGNSSIALRSDGKVCAVGGWDGKTQLYSTKSFKALGILRYHKSAIHALEFAHGIAGGGQEADDHTGHSTDVEFDDEDELSSEEKLARSRWLLSGSKDNRVAIWSLIAFSK</sequence>
<dbReference type="SUPFAM" id="SSF50978">
    <property type="entry name" value="WD40 repeat-like"/>
    <property type="match status" value="1"/>
</dbReference>
<organism evidence="6 7">
    <name type="scientific">Psilocybe cf. subviscida</name>
    <dbReference type="NCBI Taxonomy" id="2480587"/>
    <lineage>
        <taxon>Eukaryota</taxon>
        <taxon>Fungi</taxon>
        <taxon>Dikarya</taxon>
        <taxon>Basidiomycota</taxon>
        <taxon>Agaricomycotina</taxon>
        <taxon>Agaricomycetes</taxon>
        <taxon>Agaricomycetidae</taxon>
        <taxon>Agaricales</taxon>
        <taxon>Agaricineae</taxon>
        <taxon>Strophariaceae</taxon>
        <taxon>Psilocybe</taxon>
    </lineage>
</organism>
<proteinExistence type="inferred from homology"/>
<keyword evidence="2" id="KW-0677">Repeat</keyword>
<feature type="compositionally biased region" description="Basic and acidic residues" evidence="5">
    <location>
        <begin position="344"/>
        <end position="353"/>
    </location>
</feature>
<dbReference type="Gene3D" id="2.130.10.10">
    <property type="entry name" value="YVTN repeat-like/Quinoprotein amine dehydrogenase"/>
    <property type="match status" value="2"/>
</dbReference>
<evidence type="ECO:0000256" key="4">
    <source>
        <dbReference type="ARBA" id="ARBA00040563"/>
    </source>
</evidence>
<evidence type="ECO:0000313" key="7">
    <source>
        <dbReference type="Proteomes" id="UP000567179"/>
    </source>
</evidence>
<dbReference type="InterPro" id="IPR036322">
    <property type="entry name" value="WD40_repeat_dom_sf"/>
</dbReference>
<gene>
    <name evidence="6" type="ORF">D9619_004885</name>
</gene>
<dbReference type="AlphaFoldDB" id="A0A8H5F7X1"/>
<dbReference type="EMBL" id="JAACJJ010000014">
    <property type="protein sequence ID" value="KAF5327014.1"/>
    <property type="molecule type" value="Genomic_DNA"/>
</dbReference>
<evidence type="ECO:0000256" key="2">
    <source>
        <dbReference type="ARBA" id="ARBA00022737"/>
    </source>
</evidence>
<dbReference type="OrthoDB" id="7668193at2759"/>
<dbReference type="InterPro" id="IPR015943">
    <property type="entry name" value="WD40/YVTN_repeat-like_dom_sf"/>
</dbReference>
<dbReference type="InterPro" id="IPR001680">
    <property type="entry name" value="WD40_rpt"/>
</dbReference>
<dbReference type="SMART" id="SM00320">
    <property type="entry name" value="WD40"/>
    <property type="match status" value="5"/>
</dbReference>
<protein>
    <recommendedName>
        <fullName evidence="4">ASTRA-associated protein 1</fullName>
    </recommendedName>
</protein>
<accession>A0A8H5F7X1</accession>
<keyword evidence="1" id="KW-0853">WD repeat</keyword>
<name>A0A8H5F7X1_9AGAR</name>
<dbReference type="PANTHER" id="PTHR19854">
    <property type="entry name" value="TRANSDUCIN BETA-LIKE 3"/>
    <property type="match status" value="1"/>
</dbReference>
<keyword evidence="7" id="KW-1185">Reference proteome</keyword>
<comment type="similarity">
    <text evidence="3">Belongs to the WD repeat ASA1 family.</text>
</comment>
<dbReference type="Pfam" id="PF00400">
    <property type="entry name" value="WD40"/>
    <property type="match status" value="2"/>
</dbReference>
<evidence type="ECO:0000313" key="6">
    <source>
        <dbReference type="EMBL" id="KAF5327014.1"/>
    </source>
</evidence>
<evidence type="ECO:0000256" key="5">
    <source>
        <dbReference type="SAM" id="MobiDB-lite"/>
    </source>
</evidence>
<feature type="region of interest" description="Disordered" evidence="5">
    <location>
        <begin position="341"/>
        <end position="363"/>
    </location>
</feature>
<evidence type="ECO:0000256" key="3">
    <source>
        <dbReference type="ARBA" id="ARBA00037931"/>
    </source>
</evidence>
<dbReference type="Proteomes" id="UP000567179">
    <property type="component" value="Unassembled WGS sequence"/>
</dbReference>
<comment type="caution">
    <text evidence="6">The sequence shown here is derived from an EMBL/GenBank/DDBJ whole genome shotgun (WGS) entry which is preliminary data.</text>
</comment>
<evidence type="ECO:0000256" key="1">
    <source>
        <dbReference type="ARBA" id="ARBA00022574"/>
    </source>
</evidence>
<feature type="compositionally biased region" description="Acidic residues" evidence="5">
    <location>
        <begin position="354"/>
        <end position="363"/>
    </location>
</feature>